<dbReference type="Proteomes" id="UP001610100">
    <property type="component" value="Unassembled WGS sequence"/>
</dbReference>
<name>A0ABW7MU79_9FLAO</name>
<reference evidence="3 4" key="1">
    <citation type="submission" date="2024-02" db="EMBL/GenBank/DDBJ databases">
        <title>A Gaetbulibacter species isolated from tidal flats and genomic insights of their niches.</title>
        <authorList>
            <person name="Ye Y."/>
        </authorList>
    </citation>
    <scope>NUCLEOTIDE SEQUENCE [LARGE SCALE GENOMIC DNA]</scope>
    <source>
        <strain evidence="3 4">KYW382</strain>
    </source>
</reference>
<accession>A0ABW7MU79</accession>
<organism evidence="3 4">
    <name type="scientific">Gaetbulibacter aestuarii</name>
    <dbReference type="NCBI Taxonomy" id="1502358"/>
    <lineage>
        <taxon>Bacteria</taxon>
        <taxon>Pseudomonadati</taxon>
        <taxon>Bacteroidota</taxon>
        <taxon>Flavobacteriia</taxon>
        <taxon>Flavobacteriales</taxon>
        <taxon>Flavobacteriaceae</taxon>
        <taxon>Gaetbulibacter</taxon>
    </lineage>
</organism>
<evidence type="ECO:0000256" key="2">
    <source>
        <dbReference type="SAM" id="SignalP"/>
    </source>
</evidence>
<dbReference type="EMBL" id="JBAWKB010000001">
    <property type="protein sequence ID" value="MFH6770394.1"/>
    <property type="molecule type" value="Genomic_DNA"/>
</dbReference>
<protein>
    <recommendedName>
        <fullName evidence="5">Lipocalin-like domain-containing protein</fullName>
    </recommendedName>
</protein>
<keyword evidence="2" id="KW-0732">Signal</keyword>
<proteinExistence type="predicted"/>
<sequence length="131" mass="14978">MRILLILTLILGINSCKAQSISENKLYGKWILVTETDSFPDDIEPLAENNSNSESESGSKAELKTTLTFNKDKKIFINQMGNEYDATYKLTDSTLTIGNRNYVIVKIDKNKLIYKNKGGLFDKHYEYKKVE</sequence>
<feature type="signal peptide" evidence="2">
    <location>
        <begin position="1"/>
        <end position="18"/>
    </location>
</feature>
<comment type="caution">
    <text evidence="3">The sequence shown here is derived from an EMBL/GenBank/DDBJ whole genome shotgun (WGS) entry which is preliminary data.</text>
</comment>
<evidence type="ECO:0000256" key="1">
    <source>
        <dbReference type="SAM" id="MobiDB-lite"/>
    </source>
</evidence>
<dbReference type="RefSeq" id="WP_344738532.1">
    <property type="nucleotide sequence ID" value="NZ_BAABAY010000001.1"/>
</dbReference>
<evidence type="ECO:0000313" key="4">
    <source>
        <dbReference type="Proteomes" id="UP001610100"/>
    </source>
</evidence>
<gene>
    <name evidence="3" type="ORF">V8G58_00495</name>
</gene>
<keyword evidence="4" id="KW-1185">Reference proteome</keyword>
<feature type="region of interest" description="Disordered" evidence="1">
    <location>
        <begin position="42"/>
        <end position="61"/>
    </location>
</feature>
<evidence type="ECO:0000313" key="3">
    <source>
        <dbReference type="EMBL" id="MFH6770394.1"/>
    </source>
</evidence>
<evidence type="ECO:0008006" key="5">
    <source>
        <dbReference type="Google" id="ProtNLM"/>
    </source>
</evidence>
<feature type="chain" id="PRO_5046088311" description="Lipocalin-like domain-containing protein" evidence="2">
    <location>
        <begin position="19"/>
        <end position="131"/>
    </location>
</feature>